<protein>
    <submittedName>
        <fullName evidence="1">Uncharacterized protein</fullName>
    </submittedName>
</protein>
<proteinExistence type="predicted"/>
<reference evidence="1 2" key="1">
    <citation type="submission" date="2019-04" db="EMBL/GenBank/DDBJ databases">
        <title>Microbes associate with the intestines of laboratory mice.</title>
        <authorList>
            <person name="Navarre W."/>
            <person name="Wong E."/>
            <person name="Huang K."/>
            <person name="Tropini C."/>
            <person name="Ng K."/>
            <person name="Yu B."/>
        </authorList>
    </citation>
    <scope>NUCLEOTIDE SEQUENCE [LARGE SCALE GENOMIC DNA]</scope>
    <source>
        <strain evidence="1 2">NM69_E16B</strain>
    </source>
</reference>
<gene>
    <name evidence="1" type="ORF">E5355_15345</name>
</gene>
<sequence length="64" mass="7578">MEKDTHSDKKDYLCPKDVYLQGTDLQLQLEVLYLQPEYIPFSILQTSLPSRQDHFEAKGKHPYH</sequence>
<evidence type="ECO:0000313" key="1">
    <source>
        <dbReference type="EMBL" id="TGY01357.1"/>
    </source>
</evidence>
<dbReference type="RefSeq" id="WP_136011030.1">
    <property type="nucleotide sequence ID" value="NZ_SRYZ01000046.1"/>
</dbReference>
<accession>A0A4S2AJV0</accession>
<evidence type="ECO:0000313" key="2">
    <source>
        <dbReference type="Proteomes" id="UP000310532"/>
    </source>
</evidence>
<comment type="caution">
    <text evidence="1">The sequence shown here is derived from an EMBL/GenBank/DDBJ whole genome shotgun (WGS) entry which is preliminary data.</text>
</comment>
<name>A0A4S2AJV0_9BACE</name>
<organism evidence="1 2">
    <name type="scientific">Bacteroides muris</name>
    <name type="common">ex Afrizal et al. 2022</name>
    <dbReference type="NCBI Taxonomy" id="2516960"/>
    <lineage>
        <taxon>Bacteria</taxon>
        <taxon>Pseudomonadati</taxon>
        <taxon>Bacteroidota</taxon>
        <taxon>Bacteroidia</taxon>
        <taxon>Bacteroidales</taxon>
        <taxon>Bacteroidaceae</taxon>
        <taxon>Bacteroides</taxon>
    </lineage>
</organism>
<keyword evidence="2" id="KW-1185">Reference proteome</keyword>
<dbReference type="EMBL" id="SRYZ01000046">
    <property type="protein sequence ID" value="TGY01357.1"/>
    <property type="molecule type" value="Genomic_DNA"/>
</dbReference>
<dbReference type="AlphaFoldDB" id="A0A4S2AJV0"/>
<dbReference type="Proteomes" id="UP000310532">
    <property type="component" value="Unassembled WGS sequence"/>
</dbReference>